<name>A0ABP0NRB4_9DINO</name>
<protein>
    <submittedName>
        <fullName evidence="2">Uncharacterized protein</fullName>
    </submittedName>
</protein>
<feature type="compositionally biased region" description="Pro residues" evidence="1">
    <location>
        <begin position="251"/>
        <end position="269"/>
    </location>
</feature>
<evidence type="ECO:0000313" key="3">
    <source>
        <dbReference type="Proteomes" id="UP001642484"/>
    </source>
</evidence>
<keyword evidence="3" id="KW-1185">Reference proteome</keyword>
<comment type="caution">
    <text evidence="2">The sequence shown here is derived from an EMBL/GenBank/DDBJ whole genome shotgun (WGS) entry which is preliminary data.</text>
</comment>
<reference evidence="2 3" key="1">
    <citation type="submission" date="2024-02" db="EMBL/GenBank/DDBJ databases">
        <authorList>
            <person name="Chen Y."/>
            <person name="Shah S."/>
            <person name="Dougan E. K."/>
            <person name="Thang M."/>
            <person name="Chan C."/>
        </authorList>
    </citation>
    <scope>NUCLEOTIDE SEQUENCE [LARGE SCALE GENOMIC DNA]</scope>
</reference>
<feature type="compositionally biased region" description="Basic and acidic residues" evidence="1">
    <location>
        <begin position="300"/>
        <end position="311"/>
    </location>
</feature>
<feature type="region of interest" description="Disordered" evidence="1">
    <location>
        <begin position="230"/>
        <end position="311"/>
    </location>
</feature>
<dbReference type="EMBL" id="CAXAMN010022000">
    <property type="protein sequence ID" value="CAK9065344.1"/>
    <property type="molecule type" value="Genomic_DNA"/>
</dbReference>
<feature type="compositionally biased region" description="Polar residues" evidence="1">
    <location>
        <begin position="286"/>
        <end position="296"/>
    </location>
</feature>
<evidence type="ECO:0000313" key="2">
    <source>
        <dbReference type="EMBL" id="CAK9065344.1"/>
    </source>
</evidence>
<feature type="non-terminal residue" evidence="2">
    <location>
        <position position="311"/>
    </location>
</feature>
<accession>A0ABP0NRB4</accession>
<proteinExistence type="predicted"/>
<sequence>MAAQRLKDMLGFLTALEKSGFNPAAHDGVKDTQQKMLHGCLLDLQQAPSIAIQEATQMLQDVQSASIPDWMKEEIIKGGQEKVSSTAEEQKGPPEELLVDGFKTFSLLADFKCPVKSFTKKMKRSDLLVYPANPQDMPEALFKAAYAPGEPPVECPMDCGALAVLCEDLPARKSNVKVSGARVRASFRRDDPITGMLGAQNLLEQLASLMNGQPRQLPLTMLGPRKRNLLAIGNEGGQDPGQEPAAKGSPTPEPSPARTPLALPAPPTEQKPVAEVKDVDEMAELLTQQLTHNKSNAAKRPSEHAEEEPNK</sequence>
<dbReference type="Proteomes" id="UP001642484">
    <property type="component" value="Unassembled WGS sequence"/>
</dbReference>
<evidence type="ECO:0000256" key="1">
    <source>
        <dbReference type="SAM" id="MobiDB-lite"/>
    </source>
</evidence>
<gene>
    <name evidence="2" type="ORF">CCMP2556_LOCUS32136</name>
</gene>
<organism evidence="2 3">
    <name type="scientific">Durusdinium trenchii</name>
    <dbReference type="NCBI Taxonomy" id="1381693"/>
    <lineage>
        <taxon>Eukaryota</taxon>
        <taxon>Sar</taxon>
        <taxon>Alveolata</taxon>
        <taxon>Dinophyceae</taxon>
        <taxon>Suessiales</taxon>
        <taxon>Symbiodiniaceae</taxon>
        <taxon>Durusdinium</taxon>
    </lineage>
</organism>